<proteinExistence type="predicted"/>
<dbReference type="PANTHER" id="PTHR42060">
    <property type="entry name" value="NHL REPEAT-CONTAINING PROTEIN-RELATED"/>
    <property type="match status" value="1"/>
</dbReference>
<feature type="chain" id="PRO_5043787839" description="SMP-30/Gluconolactonase/LRE-like region domain-containing protein" evidence="1">
    <location>
        <begin position="19"/>
        <end position="331"/>
    </location>
</feature>
<reference evidence="2" key="1">
    <citation type="journal article" date="2023" name="Mol. Phylogenet. Evol.">
        <title>Genome-scale phylogeny and comparative genomics of the fungal order Sordariales.</title>
        <authorList>
            <person name="Hensen N."/>
            <person name="Bonometti L."/>
            <person name="Westerberg I."/>
            <person name="Brannstrom I.O."/>
            <person name="Guillou S."/>
            <person name="Cros-Aarteil S."/>
            <person name="Calhoun S."/>
            <person name="Haridas S."/>
            <person name="Kuo A."/>
            <person name="Mondo S."/>
            <person name="Pangilinan J."/>
            <person name="Riley R."/>
            <person name="LaButti K."/>
            <person name="Andreopoulos B."/>
            <person name="Lipzen A."/>
            <person name="Chen C."/>
            <person name="Yan M."/>
            <person name="Daum C."/>
            <person name="Ng V."/>
            <person name="Clum A."/>
            <person name="Steindorff A."/>
            <person name="Ohm R.A."/>
            <person name="Martin F."/>
            <person name="Silar P."/>
            <person name="Natvig D.O."/>
            <person name="Lalanne C."/>
            <person name="Gautier V."/>
            <person name="Ament-Velasquez S.L."/>
            <person name="Kruys A."/>
            <person name="Hutchinson M.I."/>
            <person name="Powell A.J."/>
            <person name="Barry K."/>
            <person name="Miller A.N."/>
            <person name="Grigoriev I.V."/>
            <person name="Debuchy R."/>
            <person name="Gladieux P."/>
            <person name="Hiltunen Thoren M."/>
            <person name="Johannesson H."/>
        </authorList>
    </citation>
    <scope>NUCLEOTIDE SEQUENCE</scope>
    <source>
        <strain evidence="2">PSN324</strain>
    </source>
</reference>
<evidence type="ECO:0000256" key="1">
    <source>
        <dbReference type="SAM" id="SignalP"/>
    </source>
</evidence>
<evidence type="ECO:0000313" key="3">
    <source>
        <dbReference type="Proteomes" id="UP001321749"/>
    </source>
</evidence>
<name>A0AAV9HYX6_9PEZI</name>
<sequence length="331" mass="35789">MHNLTLLIVSLLPLLSLAAPFPCKQAKLTELYSFTPSNPLFVENILTLPDNRLLLTTFSPTGDLFVLDPNSQTPKPITVTSFPNTTVQLGIAPLGNHRYAVATGILGDLVFVYGTGNIRIISLPPQSNTARQLDVIPVPDTYILNGMISLPKRPHVLLSADSTGGRILRTDTRTKRTTTVLSDPGLLGPGNNTVLPLGVNGIKIRGGHLYFTNSALGLFGRVRINEDGTRFGSEIEVLSRLRGEIGYANAFDDFAIDERTGDAYVTWHDRSLVRISRKRGEGDGKGWKQEVVLKAPTAVAFGNSGKELYVTTAGQVNGTRIGGQVVKVDLC</sequence>
<dbReference type="EMBL" id="MU864940">
    <property type="protein sequence ID" value="KAK4465329.1"/>
    <property type="molecule type" value="Genomic_DNA"/>
</dbReference>
<reference evidence="2" key="2">
    <citation type="submission" date="2023-06" db="EMBL/GenBank/DDBJ databases">
        <authorList>
            <consortium name="Lawrence Berkeley National Laboratory"/>
            <person name="Mondo S.J."/>
            <person name="Hensen N."/>
            <person name="Bonometti L."/>
            <person name="Westerberg I."/>
            <person name="Brannstrom I.O."/>
            <person name="Guillou S."/>
            <person name="Cros-Aarteil S."/>
            <person name="Calhoun S."/>
            <person name="Haridas S."/>
            <person name="Kuo A."/>
            <person name="Pangilinan J."/>
            <person name="Riley R."/>
            <person name="Labutti K."/>
            <person name="Andreopoulos B."/>
            <person name="Lipzen A."/>
            <person name="Chen C."/>
            <person name="Yanf M."/>
            <person name="Daum C."/>
            <person name="Ng V."/>
            <person name="Clum A."/>
            <person name="Steindorff A."/>
            <person name="Ohm R."/>
            <person name="Martin F."/>
            <person name="Silar P."/>
            <person name="Natvig D."/>
            <person name="Lalanne C."/>
            <person name="Gautier V."/>
            <person name="Ament-Velasquez S.L."/>
            <person name="Kruys A."/>
            <person name="Hutchinson M.I."/>
            <person name="Powell A.J."/>
            <person name="Barry K."/>
            <person name="Miller A.N."/>
            <person name="Grigoriev I.V."/>
            <person name="Debuchy R."/>
            <person name="Gladieux P."/>
            <person name="Thoren M.H."/>
            <person name="Johannesson H."/>
        </authorList>
    </citation>
    <scope>NUCLEOTIDE SEQUENCE</scope>
    <source>
        <strain evidence="2">PSN324</strain>
    </source>
</reference>
<keyword evidence="3" id="KW-1185">Reference proteome</keyword>
<organism evidence="2 3">
    <name type="scientific">Cladorrhinum samala</name>
    <dbReference type="NCBI Taxonomy" id="585594"/>
    <lineage>
        <taxon>Eukaryota</taxon>
        <taxon>Fungi</taxon>
        <taxon>Dikarya</taxon>
        <taxon>Ascomycota</taxon>
        <taxon>Pezizomycotina</taxon>
        <taxon>Sordariomycetes</taxon>
        <taxon>Sordariomycetidae</taxon>
        <taxon>Sordariales</taxon>
        <taxon>Podosporaceae</taxon>
        <taxon>Cladorrhinum</taxon>
    </lineage>
</organism>
<dbReference type="AlphaFoldDB" id="A0AAV9HYX6"/>
<dbReference type="SUPFAM" id="SSF63829">
    <property type="entry name" value="Calcium-dependent phosphotriesterase"/>
    <property type="match status" value="1"/>
</dbReference>
<feature type="signal peptide" evidence="1">
    <location>
        <begin position="1"/>
        <end position="18"/>
    </location>
</feature>
<comment type="caution">
    <text evidence="2">The sequence shown here is derived from an EMBL/GenBank/DDBJ whole genome shotgun (WGS) entry which is preliminary data.</text>
</comment>
<dbReference type="InterPro" id="IPR011042">
    <property type="entry name" value="6-blade_b-propeller_TolB-like"/>
</dbReference>
<gene>
    <name evidence="2" type="ORF">QBC42DRAFT_218862</name>
</gene>
<dbReference type="Proteomes" id="UP001321749">
    <property type="component" value="Unassembled WGS sequence"/>
</dbReference>
<accession>A0AAV9HYX6</accession>
<dbReference type="PANTHER" id="PTHR42060:SF1">
    <property type="entry name" value="NHL REPEAT-CONTAINING PROTEIN"/>
    <property type="match status" value="1"/>
</dbReference>
<dbReference type="InterPro" id="IPR052998">
    <property type="entry name" value="Hetero-Diels-Alderase-like"/>
</dbReference>
<keyword evidence="1" id="KW-0732">Signal</keyword>
<evidence type="ECO:0000313" key="2">
    <source>
        <dbReference type="EMBL" id="KAK4465329.1"/>
    </source>
</evidence>
<protein>
    <recommendedName>
        <fullName evidence="4">SMP-30/Gluconolactonase/LRE-like region domain-containing protein</fullName>
    </recommendedName>
</protein>
<dbReference type="Gene3D" id="2.120.10.30">
    <property type="entry name" value="TolB, C-terminal domain"/>
    <property type="match status" value="1"/>
</dbReference>
<evidence type="ECO:0008006" key="4">
    <source>
        <dbReference type="Google" id="ProtNLM"/>
    </source>
</evidence>